<name>A0ABQ7HXL9_9MICR</name>
<dbReference type="EC" id="3.6.4.12" evidence="11"/>
<comment type="catalytic activity">
    <reaction evidence="11">
        <text>ATP + H2O = ADP + phosphate + H(+)</text>
        <dbReference type="Rhea" id="RHEA:13065"/>
        <dbReference type="ChEBI" id="CHEBI:15377"/>
        <dbReference type="ChEBI" id="CHEBI:15378"/>
        <dbReference type="ChEBI" id="CHEBI:30616"/>
        <dbReference type="ChEBI" id="CHEBI:43474"/>
        <dbReference type="ChEBI" id="CHEBI:456216"/>
        <dbReference type="EC" id="3.6.4.12"/>
    </reaction>
</comment>
<dbReference type="Pfam" id="PF17855">
    <property type="entry name" value="MCM_lid"/>
    <property type="match status" value="1"/>
</dbReference>
<accession>A0ABQ7HXL9</accession>
<evidence type="ECO:0000256" key="7">
    <source>
        <dbReference type="ARBA" id="ARBA00022840"/>
    </source>
</evidence>
<evidence type="ECO:0000256" key="4">
    <source>
        <dbReference type="ARBA" id="ARBA00022741"/>
    </source>
</evidence>
<protein>
    <recommendedName>
        <fullName evidence="11">DNA replication licensing factor MCM4</fullName>
        <ecNumber evidence="11">3.6.4.12</ecNumber>
    </recommendedName>
</protein>
<dbReference type="PROSITE" id="PS50051">
    <property type="entry name" value="MCM_2"/>
    <property type="match status" value="1"/>
</dbReference>
<evidence type="ECO:0000256" key="2">
    <source>
        <dbReference type="ARBA" id="ARBA00008010"/>
    </source>
</evidence>
<feature type="compositionally biased region" description="Low complexity" evidence="12">
    <location>
        <begin position="1"/>
        <end position="20"/>
    </location>
</feature>
<dbReference type="SUPFAM" id="SSF52540">
    <property type="entry name" value="P-loop containing nucleoside triphosphate hydrolases"/>
    <property type="match status" value="1"/>
</dbReference>
<evidence type="ECO:0000256" key="1">
    <source>
        <dbReference type="ARBA" id="ARBA00004123"/>
    </source>
</evidence>
<sequence>MDFPSQLSSAFSFDDASQDLPSTNPTPSQTEHSSGTYYHAPIIETERVKVIWGTTINIQDMLEQFKEFLRTTIKDDKLYYMDRIEEMHATEDYTLDLDCTDLRGSLIYDQLQRYPQEALPILEQAVAEILVENHPEVAPTIHIRPNNIGTSVAIRNLDPRDIDRIVEVRGLVIRSSAVIPEVVKAYYECIRCNKAILSETIKNTINEPVNCDCGGRFTFKLIHNKGEYVDKQLVRIQELPEHIPDGTTPMTLTVVCMGGLVDSLVPGDKVALTGVLRAAPVRINTISRKVKTSFRSFLDLLSVSKEREKVKEVNLSLLDSLRTNPRVYEILASSIAPSVYGMENVKKALLLQLVGGVRKEATNTRFRGDINVLLAGDPGVSKSQLLSFIHRVCGRGMYTSGRGSSAVGLTAHVTKDPDSKQFVLEPGALVLSDNGICCVDEFDKMNESTRSVLHEVMEQQTVSVAKAGIITTLNARCAILASCNPIESKYNLKKSIVDNINLPSTLLSRFDVICLLVDKNDEVNDRKIGNHIVDLFMEEDELVEGCVSIDTLKRYIEEGKKINPALTPEAKTELREAYCSLRLLDNGKSITATTRQLESLIRLSEAHARIRLSSLVEVEDVTEAVRIIKESLLMYAIDPVTGKLDMDLIMTGKSTHNRKMVEDLKEAICRILKKRTLLSELQENFSDNIKIFNEAIRELQNEEMIYIDKRNNWVEKIQ</sequence>
<dbReference type="PRINTS" id="PR01660">
    <property type="entry name" value="MCMPROTEIN4"/>
</dbReference>
<dbReference type="Pfam" id="PF17207">
    <property type="entry name" value="MCM_OB"/>
    <property type="match status" value="1"/>
</dbReference>
<keyword evidence="3 11" id="KW-0235">DNA replication</keyword>
<evidence type="ECO:0000256" key="5">
    <source>
        <dbReference type="ARBA" id="ARBA00022801"/>
    </source>
</evidence>
<dbReference type="PRINTS" id="PR01657">
    <property type="entry name" value="MCMFAMILY"/>
</dbReference>
<evidence type="ECO:0000256" key="8">
    <source>
        <dbReference type="ARBA" id="ARBA00023125"/>
    </source>
</evidence>
<dbReference type="InterPro" id="IPR018525">
    <property type="entry name" value="MCM_CS"/>
</dbReference>
<dbReference type="Gene3D" id="1.10.10.10">
    <property type="entry name" value="Winged helix-like DNA-binding domain superfamily/Winged helix DNA-binding domain"/>
    <property type="match status" value="1"/>
</dbReference>
<comment type="function">
    <text evidence="11">Acts as component of the MCM2-7 complex (MCM complex) which is the replicative helicase essential for 'once per cell cycle' DNA replication initiation and elongation in eukaryotic cells. The active ATPase sites in the MCM2-7 ring are formed through the interaction surfaces of two neighboring subunits such that a critical structure of a conserved arginine finger motif is provided in trans relative to the ATP-binding site of the Walker A box of the adjacent subunit. The six ATPase active sites, however, are likely to contribute differentially to the complex helicase activity.</text>
</comment>
<dbReference type="Gene3D" id="2.20.28.10">
    <property type="match status" value="1"/>
</dbReference>
<gene>
    <name evidence="14" type="primary">MCM4</name>
    <name evidence="14" type="ORF">TCON_1853</name>
</gene>
<dbReference type="InterPro" id="IPR027925">
    <property type="entry name" value="MCM_N"/>
</dbReference>
<feature type="compositionally biased region" description="Polar residues" evidence="12">
    <location>
        <begin position="21"/>
        <end position="36"/>
    </location>
</feature>
<evidence type="ECO:0000256" key="9">
    <source>
        <dbReference type="ARBA" id="ARBA00023242"/>
    </source>
</evidence>
<dbReference type="InterPro" id="IPR008047">
    <property type="entry name" value="MCM_4"/>
</dbReference>
<keyword evidence="9 11" id="KW-0539">Nucleus</keyword>
<keyword evidence="15" id="KW-1185">Reference proteome</keyword>
<proteinExistence type="inferred from homology"/>
<evidence type="ECO:0000313" key="14">
    <source>
        <dbReference type="EMBL" id="KAF7682932.1"/>
    </source>
</evidence>
<dbReference type="InterPro" id="IPR033762">
    <property type="entry name" value="MCM_OB"/>
</dbReference>
<dbReference type="InterPro" id="IPR027417">
    <property type="entry name" value="P-loop_NTPase"/>
</dbReference>
<evidence type="ECO:0000256" key="3">
    <source>
        <dbReference type="ARBA" id="ARBA00022705"/>
    </source>
</evidence>
<dbReference type="InterPro" id="IPR001208">
    <property type="entry name" value="MCM_dom"/>
</dbReference>
<dbReference type="Gene3D" id="2.40.50.140">
    <property type="entry name" value="Nucleic acid-binding proteins"/>
    <property type="match status" value="1"/>
</dbReference>
<keyword evidence="5 11" id="KW-0378">Hydrolase</keyword>
<keyword evidence="4 10" id="KW-0547">Nucleotide-binding</keyword>
<dbReference type="InterPro" id="IPR031327">
    <property type="entry name" value="MCM"/>
</dbReference>
<dbReference type="PROSITE" id="PS00847">
    <property type="entry name" value="MCM_1"/>
    <property type="match status" value="1"/>
</dbReference>
<comment type="caution">
    <text evidence="14">The sequence shown here is derived from an EMBL/GenBank/DDBJ whole genome shotgun (WGS) entry which is preliminary data.</text>
</comment>
<reference evidence="14 15" key="1">
    <citation type="submission" date="2019-01" db="EMBL/GenBank/DDBJ databases">
        <title>Genomes sequencing and comparative genomics of infectious freshwater microsporidia, Cucumispora dikerogammari and Thelohania contejeani.</title>
        <authorList>
            <person name="Cormier A."/>
            <person name="Giraud I."/>
            <person name="Wattier R."/>
            <person name="Teixeira M."/>
            <person name="Grandjean F."/>
            <person name="Rigaud T."/>
            <person name="Cordaux R."/>
        </authorList>
    </citation>
    <scope>NUCLEOTIDE SEQUENCE [LARGE SCALE GENOMIC DNA]</scope>
    <source>
        <strain evidence="14">T1</strain>
        <tissue evidence="14">Spores</tissue>
    </source>
</reference>
<comment type="subunit">
    <text evidence="11">Component of the MCM2-7 complex.</text>
</comment>
<keyword evidence="7 10" id="KW-0067">ATP-binding</keyword>
<dbReference type="Pfam" id="PF14551">
    <property type="entry name" value="MCM_N"/>
    <property type="match status" value="1"/>
</dbReference>
<dbReference type="PANTHER" id="PTHR11630">
    <property type="entry name" value="DNA REPLICATION LICENSING FACTOR MCM FAMILY MEMBER"/>
    <property type="match status" value="1"/>
</dbReference>
<evidence type="ECO:0000256" key="6">
    <source>
        <dbReference type="ARBA" id="ARBA00022806"/>
    </source>
</evidence>
<keyword evidence="6 11" id="KW-0347">Helicase</keyword>
<comment type="similarity">
    <text evidence="2 10">Belongs to the MCM family.</text>
</comment>
<comment type="subcellular location">
    <subcellularLocation>
        <location evidence="1">Nucleus</location>
    </subcellularLocation>
</comment>
<feature type="domain" description="MCM C-terminal AAA(+) ATPase" evidence="13">
    <location>
        <begin position="327"/>
        <end position="532"/>
    </location>
</feature>
<dbReference type="Proteomes" id="UP001516464">
    <property type="component" value="Unassembled WGS sequence"/>
</dbReference>
<dbReference type="SUPFAM" id="SSF50249">
    <property type="entry name" value="Nucleic acid-binding proteins"/>
    <property type="match status" value="1"/>
</dbReference>
<dbReference type="Gene3D" id="3.30.1640.10">
    <property type="entry name" value="mini-chromosome maintenance (MCM) complex, chain A, domain 1"/>
    <property type="match status" value="1"/>
</dbReference>
<evidence type="ECO:0000256" key="11">
    <source>
        <dbReference type="RuleBase" id="RU368062"/>
    </source>
</evidence>
<dbReference type="PANTHER" id="PTHR11630:SF66">
    <property type="entry name" value="DNA REPLICATION LICENSING FACTOR MCM4"/>
    <property type="match status" value="1"/>
</dbReference>
<dbReference type="InterPro" id="IPR036388">
    <property type="entry name" value="WH-like_DNA-bd_sf"/>
</dbReference>
<feature type="region of interest" description="Disordered" evidence="12">
    <location>
        <begin position="1"/>
        <end position="37"/>
    </location>
</feature>
<keyword evidence="8 10" id="KW-0238">DNA-binding</keyword>
<dbReference type="InterPro" id="IPR012340">
    <property type="entry name" value="NA-bd_OB-fold"/>
</dbReference>
<dbReference type="Gene3D" id="3.40.50.300">
    <property type="entry name" value="P-loop containing nucleotide triphosphate hydrolases"/>
    <property type="match status" value="1"/>
</dbReference>
<dbReference type="EMBL" id="SBIQ01000155">
    <property type="protein sequence ID" value="KAF7682932.1"/>
    <property type="molecule type" value="Genomic_DNA"/>
</dbReference>
<organism evidence="14 15">
    <name type="scientific">Astathelohania contejeani</name>
    <dbReference type="NCBI Taxonomy" id="164912"/>
    <lineage>
        <taxon>Eukaryota</taxon>
        <taxon>Fungi</taxon>
        <taxon>Fungi incertae sedis</taxon>
        <taxon>Microsporidia</taxon>
        <taxon>Astathelohaniidae</taxon>
        <taxon>Astathelohania</taxon>
    </lineage>
</organism>
<evidence type="ECO:0000259" key="13">
    <source>
        <dbReference type="PROSITE" id="PS50051"/>
    </source>
</evidence>
<dbReference type="SMART" id="SM00350">
    <property type="entry name" value="MCM"/>
    <property type="match status" value="1"/>
</dbReference>
<evidence type="ECO:0000256" key="10">
    <source>
        <dbReference type="RuleBase" id="RU004070"/>
    </source>
</evidence>
<evidence type="ECO:0000256" key="12">
    <source>
        <dbReference type="SAM" id="MobiDB-lite"/>
    </source>
</evidence>
<evidence type="ECO:0000313" key="15">
    <source>
        <dbReference type="Proteomes" id="UP001516464"/>
    </source>
</evidence>
<dbReference type="Pfam" id="PF00493">
    <property type="entry name" value="MCM"/>
    <property type="match status" value="1"/>
</dbReference>
<dbReference type="InterPro" id="IPR041562">
    <property type="entry name" value="MCM_lid"/>
</dbReference>